<gene>
    <name evidence="3" type="ORF">A7Q10_05035</name>
</gene>
<feature type="transmembrane region" description="Helical" evidence="1">
    <location>
        <begin position="197"/>
        <end position="217"/>
    </location>
</feature>
<feature type="transmembrane region" description="Helical" evidence="1">
    <location>
        <begin position="75"/>
        <end position="98"/>
    </location>
</feature>
<reference evidence="3 4" key="1">
    <citation type="submission" date="2016-05" db="EMBL/GenBank/DDBJ databases">
        <title>Diversity and Homogeneity among Thermoacidophilic Verrucomicrobia Methanotrophs Linked with Geographical Origin.</title>
        <authorList>
            <person name="Erikstad H.-A."/>
            <person name="Smestad N.B."/>
            <person name="Ceballos R.M."/>
            <person name="Birkeland N.-K."/>
        </authorList>
    </citation>
    <scope>NUCLEOTIDE SEQUENCE [LARGE SCALE GENOMIC DNA]</scope>
    <source>
        <strain evidence="3 4">Phi</strain>
    </source>
</reference>
<dbReference type="OrthoDB" id="193966at2"/>
<dbReference type="EMBL" id="LXQC01000079">
    <property type="protein sequence ID" value="TFE71337.1"/>
    <property type="molecule type" value="Genomic_DNA"/>
</dbReference>
<comment type="caution">
    <text evidence="3">The sequence shown here is derived from an EMBL/GenBank/DDBJ whole genome shotgun (WGS) entry which is preliminary data.</text>
</comment>
<evidence type="ECO:0000313" key="4">
    <source>
        <dbReference type="Proteomes" id="UP000297713"/>
    </source>
</evidence>
<dbReference type="GO" id="GO:0006508">
    <property type="term" value="P:proteolysis"/>
    <property type="evidence" value="ECO:0007669"/>
    <property type="project" value="UniProtKB-KW"/>
</dbReference>
<dbReference type="PANTHER" id="PTHR39430:SF1">
    <property type="entry name" value="PROTEASE"/>
    <property type="match status" value="1"/>
</dbReference>
<keyword evidence="3" id="KW-0378">Hydrolase</keyword>
<evidence type="ECO:0000256" key="1">
    <source>
        <dbReference type="SAM" id="Phobius"/>
    </source>
</evidence>
<name>A0A4Y8PGX7_9BACT</name>
<sequence>MFVLLILILFSFLLSAALSPISYFLLSPYFGHFSFLRLYHRLVEVLLLGSILIFRKKLGLFHWSDIGFKKPFFKALFYGIGLSILITVGSVAIEPAIFEKKPTFPCPTFVLPTEIIKILFKAASVAIIEEILMRGILLGVISRSTGDIPALFLSSALYSFSHFLNVQPNNFSDITPLPYSGFLLLQTMVKPFFDLEWFSIKGLVLFLLGLILGVVYIKDKNLWRAIGVHGGIVFFVHIQCWIDPERWLGDPKEALLLAFFCTILWIFWLNSSGRWQKERRVFLL</sequence>
<dbReference type="GO" id="GO:0004175">
    <property type="term" value="F:endopeptidase activity"/>
    <property type="evidence" value="ECO:0007669"/>
    <property type="project" value="UniProtKB-ARBA"/>
</dbReference>
<dbReference type="GO" id="GO:0080120">
    <property type="term" value="P:CAAX-box protein maturation"/>
    <property type="evidence" value="ECO:0007669"/>
    <property type="project" value="UniProtKB-ARBA"/>
</dbReference>
<accession>A0A4Y8PGX7</accession>
<keyword evidence="3" id="KW-0645">Protease</keyword>
<evidence type="ECO:0000313" key="3">
    <source>
        <dbReference type="EMBL" id="TFE71337.1"/>
    </source>
</evidence>
<keyword evidence="4" id="KW-1185">Reference proteome</keyword>
<feature type="transmembrane region" description="Helical" evidence="1">
    <location>
        <begin position="254"/>
        <end position="270"/>
    </location>
</feature>
<feature type="domain" description="CAAX prenyl protease 2/Lysostaphin resistance protein A-like" evidence="2">
    <location>
        <begin position="114"/>
        <end position="233"/>
    </location>
</feature>
<feature type="transmembrane region" description="Helical" evidence="1">
    <location>
        <begin position="222"/>
        <end position="242"/>
    </location>
</feature>
<keyword evidence="1" id="KW-1133">Transmembrane helix</keyword>
<dbReference type="Pfam" id="PF02517">
    <property type="entry name" value="Rce1-like"/>
    <property type="match status" value="1"/>
</dbReference>
<dbReference type="PANTHER" id="PTHR39430">
    <property type="entry name" value="MEMBRANE-ASSOCIATED PROTEASE-RELATED"/>
    <property type="match status" value="1"/>
</dbReference>
<organism evidence="3 4">
    <name type="scientific">Methylacidiphilum caldifontis</name>
    <dbReference type="NCBI Taxonomy" id="2795386"/>
    <lineage>
        <taxon>Bacteria</taxon>
        <taxon>Pseudomonadati</taxon>
        <taxon>Verrucomicrobiota</taxon>
        <taxon>Methylacidiphilae</taxon>
        <taxon>Methylacidiphilales</taxon>
        <taxon>Methylacidiphilaceae</taxon>
        <taxon>Methylacidiphilum (ex Ratnadevi et al. 2023)</taxon>
    </lineage>
</organism>
<proteinExistence type="predicted"/>
<feature type="transmembrane region" description="Helical" evidence="1">
    <location>
        <begin position="34"/>
        <end position="54"/>
    </location>
</feature>
<evidence type="ECO:0000259" key="2">
    <source>
        <dbReference type="Pfam" id="PF02517"/>
    </source>
</evidence>
<dbReference type="Proteomes" id="UP000297713">
    <property type="component" value="Unassembled WGS sequence"/>
</dbReference>
<protein>
    <submittedName>
        <fullName evidence="3">CAAX protease</fullName>
    </submittedName>
</protein>
<keyword evidence="1" id="KW-0472">Membrane</keyword>
<dbReference type="RefSeq" id="WP_134439330.1">
    <property type="nucleotide sequence ID" value="NZ_CP065957.1"/>
</dbReference>
<dbReference type="InterPro" id="IPR003675">
    <property type="entry name" value="Rce1/LyrA-like_dom"/>
</dbReference>
<keyword evidence="1" id="KW-0812">Transmembrane</keyword>
<dbReference type="AlphaFoldDB" id="A0A4Y8PGX7"/>